<evidence type="ECO:0000313" key="2">
    <source>
        <dbReference type="Proteomes" id="UP000545037"/>
    </source>
</evidence>
<dbReference type="AlphaFoldDB" id="A0A7W9CKT1"/>
<evidence type="ECO:0000313" key="1">
    <source>
        <dbReference type="EMBL" id="MBB5747457.1"/>
    </source>
</evidence>
<accession>A0A7W9CKT1</accession>
<dbReference type="EMBL" id="JACHOR010000005">
    <property type="protein sequence ID" value="MBB5747457.1"/>
    <property type="molecule type" value="Genomic_DNA"/>
</dbReference>
<gene>
    <name evidence="1" type="ORF">GGR13_003078</name>
</gene>
<name>A0A7W9CKT1_9CAUL</name>
<dbReference type="RefSeq" id="WP_183214428.1">
    <property type="nucleotide sequence ID" value="NZ_JACHOR010000005.1"/>
</dbReference>
<dbReference type="Proteomes" id="UP000545037">
    <property type="component" value="Unassembled WGS sequence"/>
</dbReference>
<protein>
    <submittedName>
        <fullName evidence="1">Uncharacterized protein</fullName>
    </submittedName>
</protein>
<reference evidence="1 2" key="1">
    <citation type="submission" date="2020-08" db="EMBL/GenBank/DDBJ databases">
        <title>Genomic Encyclopedia of Type Strains, Phase IV (KMG-IV): sequencing the most valuable type-strain genomes for metagenomic binning, comparative biology and taxonomic classification.</title>
        <authorList>
            <person name="Goeker M."/>
        </authorList>
    </citation>
    <scope>NUCLEOTIDE SEQUENCE [LARGE SCALE GENOMIC DNA]</scope>
    <source>
        <strain evidence="1 2">DSM 4737</strain>
    </source>
</reference>
<proteinExistence type="predicted"/>
<organism evidence="1 2">
    <name type="scientific">Brevundimonas variabilis</name>
    <dbReference type="NCBI Taxonomy" id="74312"/>
    <lineage>
        <taxon>Bacteria</taxon>
        <taxon>Pseudomonadati</taxon>
        <taxon>Pseudomonadota</taxon>
        <taxon>Alphaproteobacteria</taxon>
        <taxon>Caulobacterales</taxon>
        <taxon>Caulobacteraceae</taxon>
        <taxon>Brevundimonas</taxon>
    </lineage>
</organism>
<comment type="caution">
    <text evidence="1">The sequence shown here is derived from an EMBL/GenBank/DDBJ whole genome shotgun (WGS) entry which is preliminary data.</text>
</comment>
<sequence>MSIDQSNDKTDLDAAHGPDAHGQAAMLLIESLIHGLISRQVITVADAVDIVDTAIEVKIDGAADRGDSPASLRQSLGLLDAIGNSLSRDVLLD</sequence>
<keyword evidence="2" id="KW-1185">Reference proteome</keyword>